<dbReference type="InterPro" id="IPR009057">
    <property type="entry name" value="Homeodomain-like_sf"/>
</dbReference>
<dbReference type="InterPro" id="IPR050109">
    <property type="entry name" value="HTH-type_TetR-like_transc_reg"/>
</dbReference>
<protein>
    <submittedName>
        <fullName evidence="4">TetR family transcriptional regulator</fullName>
    </submittedName>
</protein>
<evidence type="ECO:0000259" key="3">
    <source>
        <dbReference type="PROSITE" id="PS50977"/>
    </source>
</evidence>
<dbReference type="RefSeq" id="WP_051312459.1">
    <property type="nucleotide sequence ID" value="NZ_BNAP01000012.1"/>
</dbReference>
<dbReference type="PRINTS" id="PR00455">
    <property type="entry name" value="HTHTETR"/>
</dbReference>
<evidence type="ECO:0000313" key="4">
    <source>
        <dbReference type="EMBL" id="GHG94021.1"/>
    </source>
</evidence>
<dbReference type="Proteomes" id="UP000611500">
    <property type="component" value="Unassembled WGS sequence"/>
</dbReference>
<sequence length="206" mass="23272">MPAQQKDSPNRQDQRSEATRKRICKAMIACLDRYGYAETSFARVQEKAGLSRGAITHHFPGKEALVVATAMELLANALEPVEHHRTRAAPLPVRDLILKAWDRVVNSSGGRAMVEILVACRSDRTLHALLEGQLHDWDRQSRASITRNYTGEDAEDAELLWSITRNFLRGLILHAQFTSDPAYLARMVDRFARMMEAELHPLPSDK</sequence>
<dbReference type="InterPro" id="IPR001647">
    <property type="entry name" value="HTH_TetR"/>
</dbReference>
<feature type="DNA-binding region" description="H-T-H motif" evidence="2">
    <location>
        <begin position="40"/>
        <end position="59"/>
    </location>
</feature>
<keyword evidence="1 2" id="KW-0238">DNA-binding</keyword>
<dbReference type="PANTHER" id="PTHR30055:SF226">
    <property type="entry name" value="HTH-TYPE TRANSCRIPTIONAL REGULATOR PKSA"/>
    <property type="match status" value="1"/>
</dbReference>
<comment type="caution">
    <text evidence="4">The sequence shown here is derived from an EMBL/GenBank/DDBJ whole genome shotgun (WGS) entry which is preliminary data.</text>
</comment>
<dbReference type="PROSITE" id="PS50977">
    <property type="entry name" value="HTH_TETR_2"/>
    <property type="match status" value="1"/>
</dbReference>
<dbReference type="Pfam" id="PF00440">
    <property type="entry name" value="TetR_N"/>
    <property type="match status" value="1"/>
</dbReference>
<dbReference type="AlphaFoldDB" id="A0A8J3H6U7"/>
<dbReference type="GO" id="GO:0000976">
    <property type="term" value="F:transcription cis-regulatory region binding"/>
    <property type="evidence" value="ECO:0007669"/>
    <property type="project" value="TreeGrafter"/>
</dbReference>
<feature type="domain" description="HTH tetR-type" evidence="3">
    <location>
        <begin position="17"/>
        <end position="77"/>
    </location>
</feature>
<gene>
    <name evidence="4" type="ORF">GCM10010961_26870</name>
</gene>
<name>A0A8J3H6U7_9RHOB</name>
<accession>A0A8J3H6U7</accession>
<dbReference type="Gene3D" id="1.10.357.10">
    <property type="entry name" value="Tetracycline Repressor, domain 2"/>
    <property type="match status" value="1"/>
</dbReference>
<reference evidence="4" key="2">
    <citation type="submission" date="2020-09" db="EMBL/GenBank/DDBJ databases">
        <authorList>
            <person name="Sun Q."/>
            <person name="Zhou Y."/>
        </authorList>
    </citation>
    <scope>NUCLEOTIDE SEQUENCE</scope>
    <source>
        <strain evidence="4">CGMCC 1.7081</strain>
    </source>
</reference>
<reference evidence="4" key="1">
    <citation type="journal article" date="2014" name="Int. J. Syst. Evol. Microbiol.">
        <title>Complete genome sequence of Corynebacterium casei LMG S-19264T (=DSM 44701T), isolated from a smear-ripened cheese.</title>
        <authorList>
            <consortium name="US DOE Joint Genome Institute (JGI-PGF)"/>
            <person name="Walter F."/>
            <person name="Albersmeier A."/>
            <person name="Kalinowski J."/>
            <person name="Ruckert C."/>
        </authorList>
    </citation>
    <scope>NUCLEOTIDE SEQUENCE</scope>
    <source>
        <strain evidence="4">CGMCC 1.7081</strain>
    </source>
</reference>
<dbReference type="EMBL" id="BNAP01000012">
    <property type="protein sequence ID" value="GHG94021.1"/>
    <property type="molecule type" value="Genomic_DNA"/>
</dbReference>
<evidence type="ECO:0000313" key="5">
    <source>
        <dbReference type="Proteomes" id="UP000611500"/>
    </source>
</evidence>
<dbReference type="SUPFAM" id="SSF46689">
    <property type="entry name" value="Homeodomain-like"/>
    <property type="match status" value="1"/>
</dbReference>
<organism evidence="4 5">
    <name type="scientific">Pseudodonghicola xiamenensis</name>
    <dbReference type="NCBI Taxonomy" id="337702"/>
    <lineage>
        <taxon>Bacteria</taxon>
        <taxon>Pseudomonadati</taxon>
        <taxon>Pseudomonadota</taxon>
        <taxon>Alphaproteobacteria</taxon>
        <taxon>Rhodobacterales</taxon>
        <taxon>Paracoccaceae</taxon>
        <taxon>Pseudodonghicola</taxon>
    </lineage>
</organism>
<dbReference type="GO" id="GO:0003700">
    <property type="term" value="F:DNA-binding transcription factor activity"/>
    <property type="evidence" value="ECO:0007669"/>
    <property type="project" value="TreeGrafter"/>
</dbReference>
<dbReference type="PANTHER" id="PTHR30055">
    <property type="entry name" value="HTH-TYPE TRANSCRIPTIONAL REGULATOR RUTR"/>
    <property type="match status" value="1"/>
</dbReference>
<proteinExistence type="predicted"/>
<keyword evidence="5" id="KW-1185">Reference proteome</keyword>
<evidence type="ECO:0000256" key="2">
    <source>
        <dbReference type="PROSITE-ProRule" id="PRU00335"/>
    </source>
</evidence>
<evidence type="ECO:0000256" key="1">
    <source>
        <dbReference type="ARBA" id="ARBA00023125"/>
    </source>
</evidence>